<dbReference type="NCBIfam" id="TIGR02776">
    <property type="entry name" value="NHEJ_ligase_prk"/>
    <property type="match status" value="1"/>
</dbReference>
<organism evidence="3 4">
    <name type="scientific">Allorhizobium ampelinum (strain ATCC BAA-846 / DSM 112012 / S4)</name>
    <name type="common">Agrobacterium vitis (strain S4)</name>
    <dbReference type="NCBI Taxonomy" id="311402"/>
    <lineage>
        <taxon>Bacteria</taxon>
        <taxon>Pseudomonadati</taxon>
        <taxon>Pseudomonadota</taxon>
        <taxon>Alphaproteobacteria</taxon>
        <taxon>Hyphomicrobiales</taxon>
        <taxon>Rhizobiaceae</taxon>
        <taxon>Rhizobium/Agrobacterium group</taxon>
        <taxon>Allorhizobium</taxon>
        <taxon>Allorhizobium ampelinum</taxon>
    </lineage>
</organism>
<keyword evidence="3" id="KW-0436">Ligase</keyword>
<dbReference type="Pfam" id="PF21686">
    <property type="entry name" value="LigD_Prim-Pol"/>
    <property type="match status" value="1"/>
</dbReference>
<feature type="compositionally biased region" description="Basic and acidic residues" evidence="1">
    <location>
        <begin position="32"/>
        <end position="49"/>
    </location>
</feature>
<dbReference type="InterPro" id="IPR014143">
    <property type="entry name" value="NHEJ_ligase_prk"/>
</dbReference>
<accession>B9K447</accession>
<keyword evidence="4" id="KW-1185">Reference proteome</keyword>
<dbReference type="CDD" id="cd04862">
    <property type="entry name" value="PaeLigD_Pol_like"/>
    <property type="match status" value="1"/>
</dbReference>
<evidence type="ECO:0000259" key="2">
    <source>
        <dbReference type="Pfam" id="PF21686"/>
    </source>
</evidence>
<protein>
    <submittedName>
        <fullName evidence="3">ATP-dependent DNA ligase</fullName>
    </submittedName>
</protein>
<dbReference type="PANTHER" id="PTHR42705">
    <property type="entry name" value="BIFUNCTIONAL NON-HOMOLOGOUS END JOINING PROTEIN LIGD"/>
    <property type="match status" value="1"/>
</dbReference>
<proteinExistence type="predicted"/>
<dbReference type="NCBIfam" id="TIGR02778">
    <property type="entry name" value="ligD_pol"/>
    <property type="match status" value="1"/>
</dbReference>
<evidence type="ECO:0000313" key="4">
    <source>
        <dbReference type="Proteomes" id="UP000001596"/>
    </source>
</evidence>
<dbReference type="GO" id="GO:0016874">
    <property type="term" value="F:ligase activity"/>
    <property type="evidence" value="ECO:0007669"/>
    <property type="project" value="UniProtKB-KW"/>
</dbReference>
<dbReference type="PANTHER" id="PTHR42705:SF2">
    <property type="entry name" value="BIFUNCTIONAL NON-HOMOLOGOUS END JOINING PROTEIN LIGD"/>
    <property type="match status" value="1"/>
</dbReference>
<feature type="domain" description="DNA ligase D polymerase" evidence="2">
    <location>
        <begin position="105"/>
        <end position="354"/>
    </location>
</feature>
<dbReference type="KEGG" id="avi:Avi_8275"/>
<dbReference type="HOGENOM" id="CLU_008325_1_3_5"/>
<dbReference type="Gene3D" id="3.90.920.10">
    <property type="entry name" value="DNA primase, PRIM domain"/>
    <property type="match status" value="1"/>
</dbReference>
<dbReference type="AlphaFoldDB" id="B9K447"/>
<dbReference type="InterPro" id="IPR033651">
    <property type="entry name" value="PaeLigD_Pol-like"/>
</dbReference>
<evidence type="ECO:0000256" key="1">
    <source>
        <dbReference type="SAM" id="MobiDB-lite"/>
    </source>
</evidence>
<dbReference type="InterPro" id="IPR052171">
    <property type="entry name" value="NHEJ_LigD"/>
</dbReference>
<feature type="region of interest" description="Disordered" evidence="1">
    <location>
        <begin position="31"/>
        <end position="76"/>
    </location>
</feature>
<name>B9K447_ALLAM</name>
<dbReference type="EMBL" id="CP000637">
    <property type="protein sequence ID" value="ACM39701.1"/>
    <property type="molecule type" value="Genomic_DNA"/>
</dbReference>
<geneLocation type="plasmid" evidence="3 4">
    <name>pTiS4</name>
</geneLocation>
<sequence length="383" mass="42299">MFNNIRVDFDPAIVDVDAQTADGQVRQAAFKGLREDKPAKEVEAEKPAEPAEVDTPDPETARKPAPTPTTSSRLRKGAKVDVMGVLVSSPDKELWPDALDGEPVTKVDLAHYYEAVGPWLIDHIKGRPCSIIRTPDGIGGEQFFQRHAMQGTSNLIEQVKVSGDKQPYLQIGRVEGLAAIAQIGGAELHPWNCEPYQPEVPGRLVFDLDPGPDVDFATVVEGAREIRDRLEELGLVSFCKTTGGKGLHVVTPLAVPKGKKLSWDEGKAFAHDVCLQMARDNPELYLTKMSKAQREGRIFLDYLRNDRTSTAVAPLSPRARPGATVSMPLNWAQVKKGLDPKRFTIRTVPGLLKDNTAWQDYCDGQRPLEQAIKRLEKLMRRAA</sequence>
<reference evidence="3 4" key="1">
    <citation type="journal article" date="2009" name="J. Bacteriol.">
        <title>Genome sequences of three Agrobacterium biovars help elucidate the evolution of multichromosome genomes in bacteria.</title>
        <authorList>
            <person name="Slater S.C."/>
            <person name="Goldman B.S."/>
            <person name="Goodner B."/>
            <person name="Setubal J.C."/>
            <person name="Farrand S.K."/>
            <person name="Nester E.W."/>
            <person name="Burr T.J."/>
            <person name="Banta L."/>
            <person name="Dickerman A.W."/>
            <person name="Paulsen I."/>
            <person name="Otten L."/>
            <person name="Suen G."/>
            <person name="Welch R."/>
            <person name="Almeida N.F."/>
            <person name="Arnold F."/>
            <person name="Burton O.T."/>
            <person name="Du Z."/>
            <person name="Ewing A."/>
            <person name="Godsy E."/>
            <person name="Heisel S."/>
            <person name="Houmiel K.L."/>
            <person name="Jhaveri J."/>
            <person name="Lu J."/>
            <person name="Miller N.M."/>
            <person name="Norton S."/>
            <person name="Chen Q."/>
            <person name="Phoolcharoen W."/>
            <person name="Ohlin V."/>
            <person name="Ondrusek D."/>
            <person name="Pride N."/>
            <person name="Stricklin S.L."/>
            <person name="Sun J."/>
            <person name="Wheeler C."/>
            <person name="Wilson L."/>
            <person name="Zhu H."/>
            <person name="Wood D.W."/>
        </authorList>
    </citation>
    <scope>NUCLEOTIDE SEQUENCE [LARGE SCALE GENOMIC DNA]</scope>
    <source>
        <strain evidence="4">S4 / ATCC BAA-846</strain>
        <plasmid evidence="3 4">pTiS4</plasmid>
    </source>
</reference>
<dbReference type="Proteomes" id="UP000001596">
    <property type="component" value="Plasmid pTiS4"/>
</dbReference>
<keyword evidence="3" id="KW-0614">Plasmid</keyword>
<dbReference type="InterPro" id="IPR014145">
    <property type="entry name" value="LigD_pol_dom"/>
</dbReference>
<evidence type="ECO:0000313" key="3">
    <source>
        <dbReference type="EMBL" id="ACM39701.1"/>
    </source>
</evidence>
<gene>
    <name evidence="3" type="ordered locus">Avi_8275</name>
</gene>